<feature type="non-terminal residue" evidence="6">
    <location>
        <position position="80"/>
    </location>
</feature>
<dbReference type="InterPro" id="IPR008928">
    <property type="entry name" value="6-hairpin_glycosidase_sf"/>
</dbReference>
<sequence>KRSVKLDDGTILNRYYDDLSNTPRPEAFFEDTEIGHKTDNPNIYVNLRAAAESGWDFSSRWMEDENDLSTIQTTNFIPID</sequence>
<dbReference type="EC" id="3.2.1.28" evidence="3 5"/>
<dbReference type="GO" id="GO:0004555">
    <property type="term" value="F:alpha,alpha-trehalase activity"/>
    <property type="evidence" value="ECO:0007669"/>
    <property type="project" value="UniProtKB-EC"/>
</dbReference>
<dbReference type="AlphaFoldDB" id="A0A8S2ZRE9"/>
<proteinExistence type="inferred from homology"/>
<organism evidence="6 7">
    <name type="scientific">Rotaria magnacalcarata</name>
    <dbReference type="NCBI Taxonomy" id="392030"/>
    <lineage>
        <taxon>Eukaryota</taxon>
        <taxon>Metazoa</taxon>
        <taxon>Spiralia</taxon>
        <taxon>Gnathifera</taxon>
        <taxon>Rotifera</taxon>
        <taxon>Eurotatoria</taxon>
        <taxon>Bdelloidea</taxon>
        <taxon>Philodinida</taxon>
        <taxon>Philodinidae</taxon>
        <taxon>Rotaria</taxon>
    </lineage>
</organism>
<evidence type="ECO:0000256" key="4">
    <source>
        <dbReference type="ARBA" id="ARBA00019905"/>
    </source>
</evidence>
<evidence type="ECO:0000256" key="1">
    <source>
        <dbReference type="ARBA" id="ARBA00001576"/>
    </source>
</evidence>
<evidence type="ECO:0000256" key="2">
    <source>
        <dbReference type="ARBA" id="ARBA00005615"/>
    </source>
</evidence>
<dbReference type="SUPFAM" id="SSF48208">
    <property type="entry name" value="Six-hairpin glycosidases"/>
    <property type="match status" value="1"/>
</dbReference>
<dbReference type="PANTHER" id="PTHR23403:SF1">
    <property type="entry name" value="TREHALASE"/>
    <property type="match status" value="1"/>
</dbReference>
<accession>A0A8S2ZRE9</accession>
<reference evidence="6" key="1">
    <citation type="submission" date="2021-02" db="EMBL/GenBank/DDBJ databases">
        <authorList>
            <person name="Nowell W R."/>
        </authorList>
    </citation>
    <scope>NUCLEOTIDE SEQUENCE</scope>
</reference>
<protein>
    <recommendedName>
        <fullName evidence="4 5">Trehalase</fullName>
        <ecNumber evidence="3 5">3.2.1.28</ecNumber>
    </recommendedName>
    <alternativeName>
        <fullName evidence="5">Alpha-trehalose glucohydrolase</fullName>
    </alternativeName>
</protein>
<dbReference type="Gene3D" id="1.50.10.10">
    <property type="match status" value="1"/>
</dbReference>
<name>A0A8S2ZRE9_9BILA</name>
<dbReference type="EMBL" id="CAJOBI010116186">
    <property type="protein sequence ID" value="CAF4656009.1"/>
    <property type="molecule type" value="Genomic_DNA"/>
</dbReference>
<comment type="similarity">
    <text evidence="2 5">Belongs to the glycosyl hydrolase 37 family.</text>
</comment>
<comment type="caution">
    <text evidence="6">The sequence shown here is derived from an EMBL/GenBank/DDBJ whole genome shotgun (WGS) entry which is preliminary data.</text>
</comment>
<feature type="non-terminal residue" evidence="6">
    <location>
        <position position="1"/>
    </location>
</feature>
<gene>
    <name evidence="6" type="ORF">SMN809_LOCUS41305</name>
</gene>
<evidence type="ECO:0000313" key="7">
    <source>
        <dbReference type="Proteomes" id="UP000676336"/>
    </source>
</evidence>
<dbReference type="InterPro" id="IPR001661">
    <property type="entry name" value="Glyco_hydro_37"/>
</dbReference>
<keyword evidence="5" id="KW-0326">Glycosidase</keyword>
<keyword evidence="5" id="KW-0378">Hydrolase</keyword>
<evidence type="ECO:0000256" key="5">
    <source>
        <dbReference type="RuleBase" id="RU361180"/>
    </source>
</evidence>
<dbReference type="PRINTS" id="PR00744">
    <property type="entry name" value="GLHYDRLASE37"/>
</dbReference>
<evidence type="ECO:0000313" key="6">
    <source>
        <dbReference type="EMBL" id="CAF4656009.1"/>
    </source>
</evidence>
<dbReference type="InterPro" id="IPR012341">
    <property type="entry name" value="6hp_glycosidase-like_sf"/>
</dbReference>
<evidence type="ECO:0000256" key="3">
    <source>
        <dbReference type="ARBA" id="ARBA00012757"/>
    </source>
</evidence>
<dbReference type="Proteomes" id="UP000676336">
    <property type="component" value="Unassembled WGS sequence"/>
</dbReference>
<dbReference type="PANTHER" id="PTHR23403">
    <property type="entry name" value="TREHALASE"/>
    <property type="match status" value="1"/>
</dbReference>
<comment type="catalytic activity">
    <reaction evidence="1 5">
        <text>alpha,alpha-trehalose + H2O = alpha-D-glucose + beta-D-glucose</text>
        <dbReference type="Rhea" id="RHEA:32675"/>
        <dbReference type="ChEBI" id="CHEBI:15377"/>
        <dbReference type="ChEBI" id="CHEBI:15903"/>
        <dbReference type="ChEBI" id="CHEBI:16551"/>
        <dbReference type="ChEBI" id="CHEBI:17925"/>
        <dbReference type="EC" id="3.2.1.28"/>
    </reaction>
</comment>
<dbReference type="Pfam" id="PF01204">
    <property type="entry name" value="Trehalase"/>
    <property type="match status" value="1"/>
</dbReference>
<dbReference type="GO" id="GO:0005993">
    <property type="term" value="P:trehalose catabolic process"/>
    <property type="evidence" value="ECO:0007669"/>
    <property type="project" value="TreeGrafter"/>
</dbReference>